<feature type="non-terminal residue" evidence="1">
    <location>
        <position position="1"/>
    </location>
</feature>
<protein>
    <submittedName>
        <fullName evidence="1">Uncharacterized protein</fullName>
    </submittedName>
</protein>
<sequence length="66" mass="7666">KIKLALKYAIRESQESFLLEGQDWKSFDGLINILLSIIEDFGFSKEETIALYEGIKKEVEKELKND</sequence>
<reference evidence="1" key="1">
    <citation type="journal article" date="2014" name="Front. Microbiol.">
        <title>High frequency of phylogenetically diverse reductive dehalogenase-homologous genes in deep subseafloor sedimentary metagenomes.</title>
        <authorList>
            <person name="Kawai M."/>
            <person name="Futagami T."/>
            <person name="Toyoda A."/>
            <person name="Takaki Y."/>
            <person name="Nishi S."/>
            <person name="Hori S."/>
            <person name="Arai W."/>
            <person name="Tsubouchi T."/>
            <person name="Morono Y."/>
            <person name="Uchiyama I."/>
            <person name="Ito T."/>
            <person name="Fujiyama A."/>
            <person name="Inagaki F."/>
            <person name="Takami H."/>
        </authorList>
    </citation>
    <scope>NUCLEOTIDE SEQUENCE</scope>
    <source>
        <strain evidence="1">Expedition CK06-06</strain>
    </source>
</reference>
<name>X1S2R3_9ZZZZ</name>
<dbReference type="EMBL" id="BARW01007388">
    <property type="protein sequence ID" value="GAI87168.1"/>
    <property type="molecule type" value="Genomic_DNA"/>
</dbReference>
<gene>
    <name evidence="1" type="ORF">S12H4_15393</name>
</gene>
<dbReference type="AlphaFoldDB" id="X1S2R3"/>
<proteinExistence type="predicted"/>
<accession>X1S2R3</accession>
<comment type="caution">
    <text evidence="1">The sequence shown here is derived from an EMBL/GenBank/DDBJ whole genome shotgun (WGS) entry which is preliminary data.</text>
</comment>
<organism evidence="1">
    <name type="scientific">marine sediment metagenome</name>
    <dbReference type="NCBI Taxonomy" id="412755"/>
    <lineage>
        <taxon>unclassified sequences</taxon>
        <taxon>metagenomes</taxon>
        <taxon>ecological metagenomes</taxon>
    </lineage>
</organism>
<evidence type="ECO:0000313" key="1">
    <source>
        <dbReference type="EMBL" id="GAI87168.1"/>
    </source>
</evidence>